<accession>A0A4C1UBE0</accession>
<dbReference type="Proteomes" id="UP000299102">
    <property type="component" value="Unassembled WGS sequence"/>
</dbReference>
<dbReference type="AlphaFoldDB" id="A0A4C1UBE0"/>
<evidence type="ECO:0000313" key="2">
    <source>
        <dbReference type="Proteomes" id="UP000299102"/>
    </source>
</evidence>
<evidence type="ECO:0000313" key="1">
    <source>
        <dbReference type="EMBL" id="GBP23244.1"/>
    </source>
</evidence>
<name>A0A4C1UBE0_EUMVA</name>
<organism evidence="1 2">
    <name type="scientific">Eumeta variegata</name>
    <name type="common">Bagworm moth</name>
    <name type="synonym">Eumeta japonica</name>
    <dbReference type="NCBI Taxonomy" id="151549"/>
    <lineage>
        <taxon>Eukaryota</taxon>
        <taxon>Metazoa</taxon>
        <taxon>Ecdysozoa</taxon>
        <taxon>Arthropoda</taxon>
        <taxon>Hexapoda</taxon>
        <taxon>Insecta</taxon>
        <taxon>Pterygota</taxon>
        <taxon>Neoptera</taxon>
        <taxon>Endopterygota</taxon>
        <taxon>Lepidoptera</taxon>
        <taxon>Glossata</taxon>
        <taxon>Ditrysia</taxon>
        <taxon>Tineoidea</taxon>
        <taxon>Psychidae</taxon>
        <taxon>Oiketicinae</taxon>
        <taxon>Eumeta</taxon>
    </lineage>
</organism>
<gene>
    <name evidence="1" type="ORF">EVAR_82409_1</name>
</gene>
<proteinExistence type="predicted"/>
<sequence>MRLRRFIAEILWPPSSFIIKPWLPFKTRVLVKTNQTSLSSIGLRRLITKFRWPPLSSVIRSTPSHHNIALSRDIHIYAKFQHNRKPGNGLHLTCKISLQTDRVGTSDRKQNWERSRSKQKWWEFVKLNWYAAQNLEQTFLNLHRGEQVVTNLKKKLIIESVEYYDRPTGVQLTDATLKKLKGVSPLSSATHKLPAHDRMVFRKSVEAERTPSRFRCPPERKVSERVGIDVPHL</sequence>
<reference evidence="1 2" key="1">
    <citation type="journal article" date="2019" name="Commun. Biol.">
        <title>The bagworm genome reveals a unique fibroin gene that provides high tensile strength.</title>
        <authorList>
            <person name="Kono N."/>
            <person name="Nakamura H."/>
            <person name="Ohtoshi R."/>
            <person name="Tomita M."/>
            <person name="Numata K."/>
            <person name="Arakawa K."/>
        </authorList>
    </citation>
    <scope>NUCLEOTIDE SEQUENCE [LARGE SCALE GENOMIC DNA]</scope>
</reference>
<dbReference type="EMBL" id="BGZK01000148">
    <property type="protein sequence ID" value="GBP23244.1"/>
    <property type="molecule type" value="Genomic_DNA"/>
</dbReference>
<comment type="caution">
    <text evidence="1">The sequence shown here is derived from an EMBL/GenBank/DDBJ whole genome shotgun (WGS) entry which is preliminary data.</text>
</comment>
<protein>
    <submittedName>
        <fullName evidence="1">Uncharacterized protein</fullName>
    </submittedName>
</protein>
<keyword evidence="2" id="KW-1185">Reference proteome</keyword>